<keyword evidence="4" id="KW-0238">DNA-binding</keyword>
<keyword evidence="6" id="KW-0539">Nucleus</keyword>
<dbReference type="PROSITE" id="PS51370">
    <property type="entry name" value="R"/>
    <property type="match status" value="1"/>
</dbReference>
<dbReference type="GO" id="GO:0005634">
    <property type="term" value="C:nucleus"/>
    <property type="evidence" value="ECO:0007669"/>
    <property type="project" value="UniProtKB-SubCell"/>
</dbReference>
<name>A0AAD4IZQ8_PERFH</name>
<dbReference type="PANTHER" id="PTHR31072:SF226">
    <property type="entry name" value="TRANSCRIPTION FACTOR TCP18"/>
    <property type="match status" value="1"/>
</dbReference>
<dbReference type="InterPro" id="IPR005333">
    <property type="entry name" value="Transcription_factor_TCP"/>
</dbReference>
<evidence type="ECO:0000256" key="1">
    <source>
        <dbReference type="ARBA" id="ARBA00004123"/>
    </source>
</evidence>
<dbReference type="GO" id="GO:2000032">
    <property type="term" value="P:regulation of secondary shoot formation"/>
    <property type="evidence" value="ECO:0007669"/>
    <property type="project" value="TreeGrafter"/>
</dbReference>
<reference evidence="9 10" key="1">
    <citation type="journal article" date="2021" name="Nat. Commun.">
        <title>Incipient diploidization of the medicinal plant Perilla within 10,000 years.</title>
        <authorList>
            <person name="Zhang Y."/>
            <person name="Shen Q."/>
            <person name="Leng L."/>
            <person name="Zhang D."/>
            <person name="Chen S."/>
            <person name="Shi Y."/>
            <person name="Ning Z."/>
            <person name="Chen S."/>
        </authorList>
    </citation>
    <scope>NUCLEOTIDE SEQUENCE [LARGE SCALE GENOMIC DNA]</scope>
    <source>
        <strain evidence="10">cv. PC099</strain>
    </source>
</reference>
<dbReference type="Pfam" id="PF03634">
    <property type="entry name" value="TCP"/>
    <property type="match status" value="1"/>
</dbReference>
<evidence type="ECO:0000313" key="9">
    <source>
        <dbReference type="EMBL" id="KAH6824254.1"/>
    </source>
</evidence>
<keyword evidence="2" id="KW-0217">Developmental protein</keyword>
<evidence type="ECO:0000256" key="5">
    <source>
        <dbReference type="ARBA" id="ARBA00023163"/>
    </source>
</evidence>
<feature type="domain" description="TCP" evidence="7">
    <location>
        <begin position="96"/>
        <end position="154"/>
    </location>
</feature>
<dbReference type="EMBL" id="SDAM02000444">
    <property type="protein sequence ID" value="KAH6824254.1"/>
    <property type="molecule type" value="Genomic_DNA"/>
</dbReference>
<organism evidence="9 10">
    <name type="scientific">Perilla frutescens var. hirtella</name>
    <name type="common">Perilla citriodora</name>
    <name type="synonym">Perilla setoyensis</name>
    <dbReference type="NCBI Taxonomy" id="608512"/>
    <lineage>
        <taxon>Eukaryota</taxon>
        <taxon>Viridiplantae</taxon>
        <taxon>Streptophyta</taxon>
        <taxon>Embryophyta</taxon>
        <taxon>Tracheophyta</taxon>
        <taxon>Spermatophyta</taxon>
        <taxon>Magnoliopsida</taxon>
        <taxon>eudicotyledons</taxon>
        <taxon>Gunneridae</taxon>
        <taxon>Pentapetalae</taxon>
        <taxon>asterids</taxon>
        <taxon>lamiids</taxon>
        <taxon>Lamiales</taxon>
        <taxon>Lamiaceae</taxon>
        <taxon>Nepetoideae</taxon>
        <taxon>Elsholtzieae</taxon>
        <taxon>Perilla</taxon>
    </lineage>
</organism>
<evidence type="ECO:0000313" key="10">
    <source>
        <dbReference type="Proteomes" id="UP001190926"/>
    </source>
</evidence>
<dbReference type="GO" id="GO:0043565">
    <property type="term" value="F:sequence-specific DNA binding"/>
    <property type="evidence" value="ECO:0007669"/>
    <property type="project" value="TreeGrafter"/>
</dbReference>
<protein>
    <submittedName>
        <fullName evidence="9">TCP domain protein 12</fullName>
    </submittedName>
</protein>
<evidence type="ECO:0000256" key="6">
    <source>
        <dbReference type="ARBA" id="ARBA00023242"/>
    </source>
</evidence>
<proteinExistence type="predicted"/>
<gene>
    <name evidence="9" type="ORF">C2S53_019285</name>
</gene>
<evidence type="ECO:0000256" key="3">
    <source>
        <dbReference type="ARBA" id="ARBA00023015"/>
    </source>
</evidence>
<dbReference type="InterPro" id="IPR017887">
    <property type="entry name" value="TF_TCP_subgr"/>
</dbReference>
<dbReference type="PROSITE" id="PS51369">
    <property type="entry name" value="TCP"/>
    <property type="match status" value="1"/>
</dbReference>
<dbReference type="AlphaFoldDB" id="A0AAD4IZQ8"/>
<feature type="domain" description="R" evidence="8">
    <location>
        <begin position="201"/>
        <end position="218"/>
    </location>
</feature>
<evidence type="ECO:0000259" key="7">
    <source>
        <dbReference type="PROSITE" id="PS51369"/>
    </source>
</evidence>
<comment type="caution">
    <text evidence="9">The sequence shown here is derived from an EMBL/GenBank/DDBJ whole genome shotgun (WGS) entry which is preliminary data.</text>
</comment>
<comment type="subcellular location">
    <subcellularLocation>
        <location evidence="1">Nucleus</location>
    </subcellularLocation>
</comment>
<evidence type="ECO:0000256" key="2">
    <source>
        <dbReference type="ARBA" id="ARBA00022473"/>
    </source>
</evidence>
<dbReference type="GO" id="GO:0003700">
    <property type="term" value="F:DNA-binding transcription factor activity"/>
    <property type="evidence" value="ECO:0007669"/>
    <property type="project" value="InterPro"/>
</dbReference>
<dbReference type="InterPro" id="IPR017888">
    <property type="entry name" value="CYC/TB1_R_domain"/>
</dbReference>
<dbReference type="PANTHER" id="PTHR31072">
    <property type="entry name" value="TRANSCRIPTION FACTOR TCP4-RELATED"/>
    <property type="match status" value="1"/>
</dbReference>
<evidence type="ECO:0000259" key="8">
    <source>
        <dbReference type="PROSITE" id="PS51370"/>
    </source>
</evidence>
<sequence length="314" mass="35302">MLSSNSSSCNHNANYMPFSENDITSFTTSKSVEDPNFLTGFPNSSNRLEYEDVCLQSFLDHFCQQKSANTAAVDAAATKNMAAVDAAEPVRRPSLKRDRHSKINTARGPRDRRMRLSLDIARRFFDLQDLLGFDKASRTVDWLLRNSSSAIADLVMGVNVSESCTSEEYCCEAVSSTTTTAAKKVKKRGVRVHQKRATVARESRRKARERARERTSQKRRLMRENTAAAATATQQAQLFRDFPIYDATLPLEDLSSDISQPTTHELCPWSSFNFDVNNNDAFLQLDDQIAEFQFNGKPWETYNSFNPTGSAGSF</sequence>
<accession>A0AAD4IZQ8</accession>
<keyword evidence="10" id="KW-1185">Reference proteome</keyword>
<keyword evidence="5" id="KW-0804">Transcription</keyword>
<dbReference type="Proteomes" id="UP001190926">
    <property type="component" value="Unassembled WGS sequence"/>
</dbReference>
<evidence type="ECO:0000256" key="4">
    <source>
        <dbReference type="ARBA" id="ARBA00023125"/>
    </source>
</evidence>
<keyword evidence="3" id="KW-0805">Transcription regulation</keyword>